<dbReference type="EMBL" id="JAPXGP010000006">
    <property type="protein sequence ID" value="MCZ6162332.1"/>
    <property type="molecule type" value="Genomic_DNA"/>
</dbReference>
<reference evidence="3" key="1">
    <citation type="submission" date="2022-12" db="EMBL/GenBank/DDBJ databases">
        <title>Species Delineation and Comparative Genomics within the Campylobacter ureolyticus Complex.</title>
        <authorList>
            <person name="Maki J."/>
            <person name="Howard M."/>
            <person name="Connelly S."/>
            <person name="Hardy D.J."/>
            <person name="Cameron A."/>
        </authorList>
    </citation>
    <scope>NUCLEOTIDE SEQUENCE</scope>
    <source>
        <strain evidence="3">URMC_786</strain>
    </source>
</reference>
<name>A0A9Q4KQJ9_9BACT</name>
<dbReference type="InterPro" id="IPR052216">
    <property type="entry name" value="CRISPR_Csm3_endoribonuclease"/>
</dbReference>
<dbReference type="AlphaFoldDB" id="A0A9Q4KQJ9"/>
<dbReference type="Pfam" id="PF03787">
    <property type="entry name" value="RAMPs"/>
    <property type="match status" value="1"/>
</dbReference>
<sequence length="173" mass="19672">MIRYCIKFLDYWHLGSGDSAGSMYDSIVVKDKFGLPYVPGKTVKGLVKQCCNIIEPNKEKIRHIFGDKADFEANSYFSNATLSEDEVAYLKKNHSLKKYLFAKISQTRIDENGVAKDQSLRQLEVVIPLTLSGFIKTDEKELIIKSLQSIKQMGLNRNRGLGRCEFLIVGDER</sequence>
<dbReference type="Proteomes" id="UP001075461">
    <property type="component" value="Unassembled WGS sequence"/>
</dbReference>
<feature type="domain" description="CRISPR type III-associated protein" evidence="2">
    <location>
        <begin position="6"/>
        <end position="165"/>
    </location>
</feature>
<keyword evidence="1" id="KW-0051">Antiviral defense</keyword>
<evidence type="ECO:0000313" key="3">
    <source>
        <dbReference type="EMBL" id="MCZ6162332.1"/>
    </source>
</evidence>
<comment type="caution">
    <text evidence="3">The sequence shown here is derived from an EMBL/GenBank/DDBJ whole genome shotgun (WGS) entry which is preliminary data.</text>
</comment>
<dbReference type="PANTHER" id="PTHR35579:SF3">
    <property type="entry name" value="CRISPR SYSTEM CMS ENDORIBONUCLEASE CSM3"/>
    <property type="match status" value="1"/>
</dbReference>
<dbReference type="GO" id="GO:0051607">
    <property type="term" value="P:defense response to virus"/>
    <property type="evidence" value="ECO:0007669"/>
    <property type="project" value="UniProtKB-KW"/>
</dbReference>
<dbReference type="CDD" id="cd09726">
    <property type="entry name" value="RAMP_I_III"/>
    <property type="match status" value="1"/>
</dbReference>
<evidence type="ECO:0000259" key="2">
    <source>
        <dbReference type="Pfam" id="PF03787"/>
    </source>
</evidence>
<accession>A0A9Q4KQJ9</accession>
<evidence type="ECO:0000313" key="4">
    <source>
        <dbReference type="Proteomes" id="UP001075461"/>
    </source>
</evidence>
<dbReference type="RefSeq" id="WP_269480569.1">
    <property type="nucleotide sequence ID" value="NZ_JAPXGH010000011.1"/>
</dbReference>
<proteinExistence type="predicted"/>
<organism evidence="3 4">
    <name type="scientific">Campylobacter ureolyticus</name>
    <dbReference type="NCBI Taxonomy" id="827"/>
    <lineage>
        <taxon>Bacteria</taxon>
        <taxon>Pseudomonadati</taxon>
        <taxon>Campylobacterota</taxon>
        <taxon>Epsilonproteobacteria</taxon>
        <taxon>Campylobacterales</taxon>
        <taxon>Campylobacteraceae</taxon>
        <taxon>Campylobacter</taxon>
    </lineage>
</organism>
<dbReference type="InterPro" id="IPR005537">
    <property type="entry name" value="RAMP_III_fam"/>
</dbReference>
<evidence type="ECO:0000256" key="1">
    <source>
        <dbReference type="ARBA" id="ARBA00023118"/>
    </source>
</evidence>
<dbReference type="PANTHER" id="PTHR35579">
    <property type="entry name" value="CRISPR SYSTEM CMS ENDORIBONUCLEASE CSM3"/>
    <property type="match status" value="1"/>
</dbReference>
<gene>
    <name evidence="3" type="ORF">O6B92_08315</name>
</gene>
<protein>
    <submittedName>
        <fullName evidence="3">RAMP superfamily CRISPR-associated protein</fullName>
    </submittedName>
</protein>